<dbReference type="AlphaFoldDB" id="A0A178IFF3"/>
<evidence type="ECO:0000313" key="1">
    <source>
        <dbReference type="EMBL" id="OAM88341.1"/>
    </source>
</evidence>
<sequence length="300" mass="34152">MRELSELQQNAEEQMGRLFGADSILNGWEKTLYKFLPVEKAARLRSMESDYRDMRNLILQEMAGFKTADDTARLALLDKERERDLLALLTPEEREAYELRHSLTTIHLKNKTTAFAMTEDEYKMLHAMQRELDEKYPSPSSEDVVTGGVTLDYAKIFAARREAEKKMEEQLKESLGAERYADYERGMRKDYQSLQAAAERFNLSAETVSRTYDARTAAVDEAVRISDDKSLTAEQKKEKYEAVAGEAIEKIRASLGNEIGDAYINNSLGWLKELPKGDRVSIGQNGAVRVTQPRPPAPRK</sequence>
<protein>
    <submittedName>
        <fullName evidence="1">Uncharacterized protein</fullName>
    </submittedName>
</protein>
<keyword evidence="2" id="KW-1185">Reference proteome</keyword>
<dbReference type="EMBL" id="LRRQ01000137">
    <property type="protein sequence ID" value="OAM88341.1"/>
    <property type="molecule type" value="Genomic_DNA"/>
</dbReference>
<evidence type="ECO:0000313" key="2">
    <source>
        <dbReference type="Proteomes" id="UP000078486"/>
    </source>
</evidence>
<accession>A0A178IFF3</accession>
<reference evidence="1 2" key="1">
    <citation type="submission" date="2016-01" db="EMBL/GenBank/DDBJ databases">
        <title>High potential of lignocellulose degradation of a new Verrucomicrobia species.</title>
        <authorList>
            <person name="Wang Y."/>
            <person name="Shi Y."/>
            <person name="Qiu Z."/>
            <person name="Liu S."/>
            <person name="Yang H."/>
        </authorList>
    </citation>
    <scope>NUCLEOTIDE SEQUENCE [LARGE SCALE GENOMIC DNA]</scope>
    <source>
        <strain evidence="1 2">TSB47</strain>
    </source>
</reference>
<comment type="caution">
    <text evidence="1">The sequence shown here is derived from an EMBL/GenBank/DDBJ whole genome shotgun (WGS) entry which is preliminary data.</text>
</comment>
<gene>
    <name evidence="1" type="ORF">AW736_19405</name>
</gene>
<proteinExistence type="predicted"/>
<dbReference type="Proteomes" id="UP000078486">
    <property type="component" value="Unassembled WGS sequence"/>
</dbReference>
<organism evidence="1 2">
    <name type="scientific">Termitidicoccus mucosus</name>
    <dbReference type="NCBI Taxonomy" id="1184151"/>
    <lineage>
        <taxon>Bacteria</taxon>
        <taxon>Pseudomonadati</taxon>
        <taxon>Verrucomicrobiota</taxon>
        <taxon>Opitutia</taxon>
        <taxon>Opitutales</taxon>
        <taxon>Opitutaceae</taxon>
        <taxon>Termitidicoccus</taxon>
    </lineage>
</organism>
<name>A0A178IFF3_9BACT</name>